<dbReference type="Proteomes" id="UP000829196">
    <property type="component" value="Unassembled WGS sequence"/>
</dbReference>
<dbReference type="AlphaFoldDB" id="A0A8T3B923"/>
<keyword evidence="2" id="KW-1185">Reference proteome</keyword>
<evidence type="ECO:0000313" key="1">
    <source>
        <dbReference type="EMBL" id="KAI0507331.1"/>
    </source>
</evidence>
<sequence length="84" mass="9319">MKMALVHGNLYMGEGKSGSSSTFVGDEEVCAVCLEEMVEGRKWFARRVSINFMLDASGDGLRSVCCLGRKLFARRVSINMPLRL</sequence>
<accession>A0A8T3B923</accession>
<protein>
    <submittedName>
        <fullName evidence="1">Uncharacterized protein</fullName>
    </submittedName>
</protein>
<dbReference type="EMBL" id="JAGYWB010000010">
    <property type="protein sequence ID" value="KAI0507331.1"/>
    <property type="molecule type" value="Genomic_DNA"/>
</dbReference>
<comment type="caution">
    <text evidence="1">The sequence shown here is derived from an EMBL/GenBank/DDBJ whole genome shotgun (WGS) entry which is preliminary data.</text>
</comment>
<reference evidence="1" key="1">
    <citation type="journal article" date="2022" name="Front. Genet.">
        <title>Chromosome-Scale Assembly of the Dendrobium nobile Genome Provides Insights Into the Molecular Mechanism of the Biosynthesis of the Medicinal Active Ingredient of Dendrobium.</title>
        <authorList>
            <person name="Xu Q."/>
            <person name="Niu S.-C."/>
            <person name="Li K.-L."/>
            <person name="Zheng P.-J."/>
            <person name="Zhang X.-J."/>
            <person name="Jia Y."/>
            <person name="Liu Y."/>
            <person name="Niu Y.-X."/>
            <person name="Yu L.-H."/>
            <person name="Chen D.-F."/>
            <person name="Zhang G.-Q."/>
        </authorList>
    </citation>
    <scope>NUCLEOTIDE SEQUENCE</scope>
    <source>
        <tissue evidence="1">Leaf</tissue>
    </source>
</reference>
<proteinExistence type="predicted"/>
<gene>
    <name evidence="1" type="ORF">KFK09_013453</name>
</gene>
<name>A0A8T3B923_DENNO</name>
<organism evidence="1 2">
    <name type="scientific">Dendrobium nobile</name>
    <name type="common">Orchid</name>
    <dbReference type="NCBI Taxonomy" id="94219"/>
    <lineage>
        <taxon>Eukaryota</taxon>
        <taxon>Viridiplantae</taxon>
        <taxon>Streptophyta</taxon>
        <taxon>Embryophyta</taxon>
        <taxon>Tracheophyta</taxon>
        <taxon>Spermatophyta</taxon>
        <taxon>Magnoliopsida</taxon>
        <taxon>Liliopsida</taxon>
        <taxon>Asparagales</taxon>
        <taxon>Orchidaceae</taxon>
        <taxon>Epidendroideae</taxon>
        <taxon>Malaxideae</taxon>
        <taxon>Dendrobiinae</taxon>
        <taxon>Dendrobium</taxon>
    </lineage>
</organism>
<evidence type="ECO:0000313" key="2">
    <source>
        <dbReference type="Proteomes" id="UP000829196"/>
    </source>
</evidence>